<dbReference type="Proteomes" id="UP000002630">
    <property type="component" value="Linkage Group LG25"/>
</dbReference>
<keyword evidence="1" id="KW-0732">Signal</keyword>
<evidence type="ECO:0008006" key="4">
    <source>
        <dbReference type="Google" id="ProtNLM"/>
    </source>
</evidence>
<feature type="chain" id="PRO_5003117200" description="Protein-S-isoprenylcysteine O-methyltransferase" evidence="1">
    <location>
        <begin position="33"/>
        <end position="60"/>
    </location>
</feature>
<feature type="signal peptide" evidence="1">
    <location>
        <begin position="1"/>
        <end position="32"/>
    </location>
</feature>
<sequence>MVCLGFGVVTNSPLRMLLAALLALVLDKKVDKEESLLVALHGEAYESYREAVAKFVPRFY</sequence>
<proteinExistence type="predicted"/>
<evidence type="ECO:0000313" key="3">
    <source>
        <dbReference type="Proteomes" id="UP000002630"/>
    </source>
</evidence>
<dbReference type="EMBL" id="FN649750">
    <property type="protein sequence ID" value="CBN74332.1"/>
    <property type="molecule type" value="Genomic_DNA"/>
</dbReference>
<evidence type="ECO:0000256" key="1">
    <source>
        <dbReference type="SAM" id="SignalP"/>
    </source>
</evidence>
<keyword evidence="3" id="KW-1185">Reference proteome</keyword>
<organism evidence="2 3">
    <name type="scientific">Ectocarpus siliculosus</name>
    <name type="common">Brown alga</name>
    <name type="synonym">Conferva siliculosa</name>
    <dbReference type="NCBI Taxonomy" id="2880"/>
    <lineage>
        <taxon>Eukaryota</taxon>
        <taxon>Sar</taxon>
        <taxon>Stramenopiles</taxon>
        <taxon>Ochrophyta</taxon>
        <taxon>PX clade</taxon>
        <taxon>Phaeophyceae</taxon>
        <taxon>Ectocarpales</taxon>
        <taxon>Ectocarpaceae</taxon>
        <taxon>Ectocarpus</taxon>
    </lineage>
</organism>
<dbReference type="EMBL" id="FN648364">
    <property type="protein sequence ID" value="CBN74332.1"/>
    <property type="molecule type" value="Genomic_DNA"/>
</dbReference>
<dbReference type="AlphaFoldDB" id="D8LHB3"/>
<dbReference type="InParanoid" id="D8LHB3"/>
<protein>
    <recommendedName>
        <fullName evidence="4">Protein-S-isoprenylcysteine O-methyltransferase</fullName>
    </recommendedName>
</protein>
<accession>D8LHB3</accession>
<reference evidence="2 3" key="1">
    <citation type="journal article" date="2010" name="Nature">
        <title>The Ectocarpus genome and the independent evolution of multicellularity in brown algae.</title>
        <authorList>
            <person name="Cock J.M."/>
            <person name="Sterck L."/>
            <person name="Rouze P."/>
            <person name="Scornet D."/>
            <person name="Allen A.E."/>
            <person name="Amoutzias G."/>
            <person name="Anthouard V."/>
            <person name="Artiguenave F."/>
            <person name="Aury J.M."/>
            <person name="Badger J.H."/>
            <person name="Beszteri B."/>
            <person name="Billiau K."/>
            <person name="Bonnet E."/>
            <person name="Bothwell J.H."/>
            <person name="Bowler C."/>
            <person name="Boyen C."/>
            <person name="Brownlee C."/>
            <person name="Carrano C.J."/>
            <person name="Charrier B."/>
            <person name="Cho G.Y."/>
            <person name="Coelho S.M."/>
            <person name="Collen J."/>
            <person name="Corre E."/>
            <person name="Da Silva C."/>
            <person name="Delage L."/>
            <person name="Delaroque N."/>
            <person name="Dittami S.M."/>
            <person name="Doulbeau S."/>
            <person name="Elias M."/>
            <person name="Farnham G."/>
            <person name="Gachon C.M."/>
            <person name="Gschloessl B."/>
            <person name="Heesch S."/>
            <person name="Jabbari K."/>
            <person name="Jubin C."/>
            <person name="Kawai H."/>
            <person name="Kimura K."/>
            <person name="Kloareg B."/>
            <person name="Kupper F.C."/>
            <person name="Lang D."/>
            <person name="Le Bail A."/>
            <person name="Leblanc C."/>
            <person name="Lerouge P."/>
            <person name="Lohr M."/>
            <person name="Lopez P.J."/>
            <person name="Martens C."/>
            <person name="Maumus F."/>
            <person name="Michel G."/>
            <person name="Miranda-Saavedra D."/>
            <person name="Morales J."/>
            <person name="Moreau H."/>
            <person name="Motomura T."/>
            <person name="Nagasato C."/>
            <person name="Napoli C.A."/>
            <person name="Nelson D.R."/>
            <person name="Nyvall-Collen P."/>
            <person name="Peters A.F."/>
            <person name="Pommier C."/>
            <person name="Potin P."/>
            <person name="Poulain J."/>
            <person name="Quesneville H."/>
            <person name="Read B."/>
            <person name="Rensing S.A."/>
            <person name="Ritter A."/>
            <person name="Rousvoal S."/>
            <person name="Samanta M."/>
            <person name="Samson G."/>
            <person name="Schroeder D.C."/>
            <person name="Segurens B."/>
            <person name="Strittmatter M."/>
            <person name="Tonon T."/>
            <person name="Tregear J.W."/>
            <person name="Valentin K."/>
            <person name="von Dassow P."/>
            <person name="Yamagishi T."/>
            <person name="Van de Peer Y."/>
            <person name="Wincker P."/>
        </authorList>
    </citation>
    <scope>NUCLEOTIDE SEQUENCE [LARGE SCALE GENOMIC DNA]</scope>
    <source>
        <strain evidence="3">Ec32 / CCAP1310/4</strain>
    </source>
</reference>
<dbReference type="Gene3D" id="1.20.120.1630">
    <property type="match status" value="1"/>
</dbReference>
<name>D8LHB3_ECTSI</name>
<evidence type="ECO:0000313" key="2">
    <source>
        <dbReference type="EMBL" id="CBN74332.1"/>
    </source>
</evidence>
<gene>
    <name evidence="2" type="ORF">Esi_0019_0153</name>
</gene>